<evidence type="ECO:0000256" key="1">
    <source>
        <dbReference type="SAM" id="MobiDB-lite"/>
    </source>
</evidence>
<protein>
    <submittedName>
        <fullName evidence="2">Uncharacterized protein</fullName>
    </submittedName>
</protein>
<evidence type="ECO:0000313" key="2">
    <source>
        <dbReference type="EMBL" id="GIE12623.1"/>
    </source>
</evidence>
<dbReference type="AlphaFoldDB" id="A0A919J2B8"/>
<dbReference type="EMBL" id="BOMM01000040">
    <property type="protein sequence ID" value="GIE12623.1"/>
    <property type="molecule type" value="Genomic_DNA"/>
</dbReference>
<keyword evidence="3" id="KW-1185">Reference proteome</keyword>
<organism evidence="2 3">
    <name type="scientific">Paractinoplanes ferrugineus</name>
    <dbReference type="NCBI Taxonomy" id="113564"/>
    <lineage>
        <taxon>Bacteria</taxon>
        <taxon>Bacillati</taxon>
        <taxon>Actinomycetota</taxon>
        <taxon>Actinomycetes</taxon>
        <taxon>Micromonosporales</taxon>
        <taxon>Micromonosporaceae</taxon>
        <taxon>Paractinoplanes</taxon>
    </lineage>
</organism>
<comment type="caution">
    <text evidence="2">The sequence shown here is derived from an EMBL/GenBank/DDBJ whole genome shotgun (WGS) entry which is preliminary data.</text>
</comment>
<evidence type="ECO:0000313" key="3">
    <source>
        <dbReference type="Proteomes" id="UP000598174"/>
    </source>
</evidence>
<sequence>MESSNRETVAPAEPEKAEQPVIVPLIMVESDDDSAVCDVDGTCY</sequence>
<name>A0A919J2B8_9ACTN</name>
<dbReference type="RefSeq" id="WP_275407498.1">
    <property type="nucleotide sequence ID" value="NZ_BAAABP010000022.1"/>
</dbReference>
<proteinExistence type="predicted"/>
<dbReference type="Proteomes" id="UP000598174">
    <property type="component" value="Unassembled WGS sequence"/>
</dbReference>
<reference evidence="2" key="1">
    <citation type="submission" date="2021-01" db="EMBL/GenBank/DDBJ databases">
        <title>Whole genome shotgun sequence of Actinoplanes ferrugineus NBRC 15555.</title>
        <authorList>
            <person name="Komaki H."/>
            <person name="Tamura T."/>
        </authorList>
    </citation>
    <scope>NUCLEOTIDE SEQUENCE</scope>
    <source>
        <strain evidence="2">NBRC 15555</strain>
    </source>
</reference>
<gene>
    <name evidence="2" type="ORF">Afe05nite_44630</name>
</gene>
<feature type="region of interest" description="Disordered" evidence="1">
    <location>
        <begin position="1"/>
        <end position="20"/>
    </location>
</feature>
<accession>A0A919J2B8</accession>